<accession>A0A9N8ENK8</accession>
<gene>
    <name evidence="1" type="ORF">SEMRO_1437_G272500.1</name>
</gene>
<sequence>MTSLRPPQSALYPIIALDTFLQQQQQLGDEESNDTAILERKMLTLRVADSLFGASLLEGALTTLESDSITEIQAVTSRRRMFVLTKKQQRRRRSEQEEPSKYFCLLPVPVVSPKNDSVTNKSKGFLFCSCRAYFEKTKSTTMNSPQASTSYMVCKHLLALKLRPALLSSSGEGCRYQKTETATEEQFSEQVLKLLLGGDGECIGIQ</sequence>
<proteinExistence type="predicted"/>
<dbReference type="AlphaFoldDB" id="A0A9N8ENK8"/>
<keyword evidence="2" id="KW-1185">Reference proteome</keyword>
<evidence type="ECO:0008006" key="3">
    <source>
        <dbReference type="Google" id="ProtNLM"/>
    </source>
</evidence>
<reference evidence="1" key="1">
    <citation type="submission" date="2020-06" db="EMBL/GenBank/DDBJ databases">
        <authorList>
            <consortium name="Plant Systems Biology data submission"/>
        </authorList>
    </citation>
    <scope>NUCLEOTIDE SEQUENCE</scope>
    <source>
        <strain evidence="1">D6</strain>
    </source>
</reference>
<dbReference type="EMBL" id="CAICTM010001435">
    <property type="protein sequence ID" value="CAB9523605.1"/>
    <property type="molecule type" value="Genomic_DNA"/>
</dbReference>
<evidence type="ECO:0000313" key="2">
    <source>
        <dbReference type="Proteomes" id="UP001153069"/>
    </source>
</evidence>
<protein>
    <recommendedName>
        <fullName evidence="3">SWIM-type domain-containing protein</fullName>
    </recommendedName>
</protein>
<evidence type="ECO:0000313" key="1">
    <source>
        <dbReference type="EMBL" id="CAB9523605.1"/>
    </source>
</evidence>
<dbReference type="Proteomes" id="UP001153069">
    <property type="component" value="Unassembled WGS sequence"/>
</dbReference>
<name>A0A9N8ENK8_9STRA</name>
<organism evidence="1 2">
    <name type="scientific">Seminavis robusta</name>
    <dbReference type="NCBI Taxonomy" id="568900"/>
    <lineage>
        <taxon>Eukaryota</taxon>
        <taxon>Sar</taxon>
        <taxon>Stramenopiles</taxon>
        <taxon>Ochrophyta</taxon>
        <taxon>Bacillariophyta</taxon>
        <taxon>Bacillariophyceae</taxon>
        <taxon>Bacillariophycidae</taxon>
        <taxon>Naviculales</taxon>
        <taxon>Naviculaceae</taxon>
        <taxon>Seminavis</taxon>
    </lineage>
</organism>
<comment type="caution">
    <text evidence="1">The sequence shown here is derived from an EMBL/GenBank/DDBJ whole genome shotgun (WGS) entry which is preliminary data.</text>
</comment>